<keyword evidence="3 6" id="KW-0238">DNA-binding</keyword>
<keyword evidence="4" id="KW-0804">Transcription</keyword>
<dbReference type="GO" id="GO:0000978">
    <property type="term" value="F:RNA polymerase II cis-regulatory region sequence-specific DNA binding"/>
    <property type="evidence" value="ECO:0007669"/>
    <property type="project" value="InterPro"/>
</dbReference>
<evidence type="ECO:0000313" key="9">
    <source>
        <dbReference type="Proteomes" id="UP000748531"/>
    </source>
</evidence>
<reference evidence="8" key="1">
    <citation type="submission" date="2019-05" db="EMBL/GenBank/DDBJ databases">
        <title>Annotation for the trematode Paragonimus heterotremus.</title>
        <authorList>
            <person name="Choi Y.-J."/>
        </authorList>
    </citation>
    <scope>NUCLEOTIDE SEQUENCE</scope>
    <source>
        <strain evidence="8">LC</strain>
    </source>
</reference>
<dbReference type="InterPro" id="IPR046360">
    <property type="entry name" value="T-box_DNA-bd"/>
</dbReference>
<gene>
    <name evidence="8" type="ORF">PHET_00174</name>
</gene>
<feature type="domain" description="T-box" evidence="7">
    <location>
        <begin position="55"/>
        <end position="248"/>
    </location>
</feature>
<dbReference type="PRINTS" id="PR00937">
    <property type="entry name" value="TBOX"/>
</dbReference>
<dbReference type="GO" id="GO:0000981">
    <property type="term" value="F:DNA-binding transcription factor activity, RNA polymerase II-specific"/>
    <property type="evidence" value="ECO:0007669"/>
    <property type="project" value="TreeGrafter"/>
</dbReference>
<dbReference type="Proteomes" id="UP000748531">
    <property type="component" value="Unassembled WGS sequence"/>
</dbReference>
<dbReference type="PROSITE" id="PS50252">
    <property type="entry name" value="TBOX_3"/>
    <property type="match status" value="1"/>
</dbReference>
<evidence type="ECO:0000256" key="2">
    <source>
        <dbReference type="ARBA" id="ARBA00023015"/>
    </source>
</evidence>
<dbReference type="AlphaFoldDB" id="A0A8J4WVE7"/>
<evidence type="ECO:0000259" key="7">
    <source>
        <dbReference type="PROSITE" id="PS50252"/>
    </source>
</evidence>
<evidence type="ECO:0000256" key="5">
    <source>
        <dbReference type="ARBA" id="ARBA00023242"/>
    </source>
</evidence>
<name>A0A8J4WVE7_9TREM</name>
<dbReference type="OrthoDB" id="7442607at2759"/>
<dbReference type="InterPro" id="IPR036960">
    <property type="entry name" value="T-box_sf"/>
</dbReference>
<dbReference type="GO" id="GO:0045893">
    <property type="term" value="P:positive regulation of DNA-templated transcription"/>
    <property type="evidence" value="ECO:0007669"/>
    <property type="project" value="InterPro"/>
</dbReference>
<evidence type="ECO:0000256" key="4">
    <source>
        <dbReference type="ARBA" id="ARBA00023163"/>
    </source>
</evidence>
<dbReference type="EMBL" id="LUCH01000042">
    <property type="protein sequence ID" value="KAF5406300.1"/>
    <property type="molecule type" value="Genomic_DNA"/>
</dbReference>
<dbReference type="GO" id="GO:0005634">
    <property type="term" value="C:nucleus"/>
    <property type="evidence" value="ECO:0007669"/>
    <property type="project" value="UniProtKB-SubCell"/>
</dbReference>
<comment type="caution">
    <text evidence="8">The sequence shown here is derived from an EMBL/GenBank/DDBJ whole genome shotgun (WGS) entry which is preliminary data.</text>
</comment>
<keyword evidence="5 6" id="KW-0539">Nucleus</keyword>
<dbReference type="GO" id="GO:0000785">
    <property type="term" value="C:chromatin"/>
    <property type="evidence" value="ECO:0007669"/>
    <property type="project" value="TreeGrafter"/>
</dbReference>
<keyword evidence="2" id="KW-0805">Transcription regulation</keyword>
<proteinExistence type="predicted"/>
<dbReference type="SMART" id="SM00425">
    <property type="entry name" value="TBOX"/>
    <property type="match status" value="1"/>
</dbReference>
<dbReference type="PROSITE" id="PS01283">
    <property type="entry name" value="TBOX_1"/>
    <property type="match status" value="1"/>
</dbReference>
<evidence type="ECO:0000313" key="8">
    <source>
        <dbReference type="EMBL" id="KAF5406300.1"/>
    </source>
</evidence>
<organism evidence="8 9">
    <name type="scientific">Paragonimus heterotremus</name>
    <dbReference type="NCBI Taxonomy" id="100268"/>
    <lineage>
        <taxon>Eukaryota</taxon>
        <taxon>Metazoa</taxon>
        <taxon>Spiralia</taxon>
        <taxon>Lophotrochozoa</taxon>
        <taxon>Platyhelminthes</taxon>
        <taxon>Trematoda</taxon>
        <taxon>Digenea</taxon>
        <taxon>Plagiorchiida</taxon>
        <taxon>Troglotremata</taxon>
        <taxon>Troglotrematidae</taxon>
        <taxon>Paragonimus</taxon>
    </lineage>
</organism>
<dbReference type="Pfam" id="PF00907">
    <property type="entry name" value="T-box"/>
    <property type="match status" value="1"/>
</dbReference>
<sequence>MDAESQSVSNKRLYIYAKQCIDSDVSEAVHLNAEKTPQTENLIDYTMLKYTQVSLVNKSLWDKFDQLGTEMIVTKAGRRMFPIFHVNISGLNPNVYYLLAIDFRLCDQKRYRYSFHSSTWIHAGKADPQVTNRIHIHSDGLAKGCHWMRQAILFDKLKLTNNAFDRNDHVILNSMHKFQPRLHVISVPQLELVDAVQSVPQKNQPMFTQNLQYTLDCDGMRHLKKTFIFQETKFFAVTAYQNHRVSFA</sequence>
<evidence type="ECO:0000256" key="1">
    <source>
        <dbReference type="ARBA" id="ARBA00004123"/>
    </source>
</evidence>
<dbReference type="GO" id="GO:0001708">
    <property type="term" value="P:cell fate specification"/>
    <property type="evidence" value="ECO:0007669"/>
    <property type="project" value="TreeGrafter"/>
</dbReference>
<evidence type="ECO:0000256" key="3">
    <source>
        <dbReference type="ARBA" id="ARBA00023125"/>
    </source>
</evidence>
<dbReference type="InterPro" id="IPR018186">
    <property type="entry name" value="TF_T-box_CS"/>
</dbReference>
<comment type="subcellular location">
    <subcellularLocation>
        <location evidence="1 6">Nucleus</location>
    </subcellularLocation>
</comment>
<dbReference type="InterPro" id="IPR001699">
    <property type="entry name" value="TF_T-box"/>
</dbReference>
<dbReference type="PANTHER" id="PTHR11267:SF195">
    <property type="entry name" value="OPTOMOTOR-BLIND-RELATED-GENE-1, ISOFORM A"/>
    <property type="match status" value="1"/>
</dbReference>
<accession>A0A8J4WVE7</accession>
<dbReference type="InterPro" id="IPR008967">
    <property type="entry name" value="p53-like_TF_DNA-bd_sf"/>
</dbReference>
<evidence type="ECO:0000256" key="6">
    <source>
        <dbReference type="PROSITE-ProRule" id="PRU00201"/>
    </source>
</evidence>
<dbReference type="SUPFAM" id="SSF49417">
    <property type="entry name" value="p53-like transcription factors"/>
    <property type="match status" value="1"/>
</dbReference>
<dbReference type="Gene3D" id="2.60.40.820">
    <property type="entry name" value="Transcription factor, T-box"/>
    <property type="match status" value="1"/>
</dbReference>
<dbReference type="PANTHER" id="PTHR11267">
    <property type="entry name" value="T-BOX PROTEIN-RELATED"/>
    <property type="match status" value="1"/>
</dbReference>
<protein>
    <submittedName>
        <fullName evidence="8">T-box transcription factor TBX1</fullName>
    </submittedName>
</protein>
<keyword evidence="9" id="KW-1185">Reference proteome</keyword>
<comment type="caution">
    <text evidence="6">Lacks conserved residue(s) required for the propagation of feature annotation.</text>
</comment>